<dbReference type="RefSeq" id="WP_267537249.1">
    <property type="nucleotide sequence ID" value="NZ_JAPNKA010000001.1"/>
</dbReference>
<evidence type="ECO:0000256" key="1">
    <source>
        <dbReference type="ARBA" id="ARBA00004141"/>
    </source>
</evidence>
<feature type="transmembrane region" description="Helical" evidence="5">
    <location>
        <begin position="16"/>
        <end position="39"/>
    </location>
</feature>
<feature type="transmembrane region" description="Helical" evidence="5">
    <location>
        <begin position="151"/>
        <end position="176"/>
    </location>
</feature>
<sequence length="262" mass="28361">MPATLRRYRLIEARHALGGVPLVALLVGIVVVFFTAALIPRLPAGVNAFMERAFLIRGLDAVILVNEYTGIYMLAFFGGVAGLMRALVEPRENRSLEMLLSKPISRRAFLMARVGPVLFSSAVVGVVMSLFTGLAVRPFVGEGSSVSVAGAIGSGLIFTALAVLLLCVLVIPLLLVRDAFQGLLIAFLLWMPPMIPTVVLLYRPDLYEGRERLRDLVALGPNLLWFDASVPLFTAIALAVAFVGSWVALALGTRVFERAELR</sequence>
<dbReference type="EMBL" id="JAPNKA010000001">
    <property type="protein sequence ID" value="MCY1078470.1"/>
    <property type="molecule type" value="Genomic_DNA"/>
</dbReference>
<gene>
    <name evidence="7" type="ORF">OV287_28735</name>
</gene>
<evidence type="ECO:0000256" key="5">
    <source>
        <dbReference type="SAM" id="Phobius"/>
    </source>
</evidence>
<evidence type="ECO:0000256" key="2">
    <source>
        <dbReference type="ARBA" id="ARBA00022692"/>
    </source>
</evidence>
<reference evidence="7 8" key="1">
    <citation type="submission" date="2022-11" db="EMBL/GenBank/DDBJ databases">
        <title>Minimal conservation of predation-associated metabolite biosynthetic gene clusters underscores biosynthetic potential of Myxococcota including descriptions for ten novel species: Archangium lansinium sp. nov., Myxococcus landrumus sp. nov., Nannocystis bai.</title>
        <authorList>
            <person name="Ahearne A."/>
            <person name="Stevens C."/>
            <person name="Phillips K."/>
        </authorList>
    </citation>
    <scope>NUCLEOTIDE SEQUENCE [LARGE SCALE GENOMIC DNA]</scope>
    <source>
        <strain evidence="7 8">MIWBW</strain>
    </source>
</reference>
<evidence type="ECO:0000256" key="4">
    <source>
        <dbReference type="ARBA" id="ARBA00023136"/>
    </source>
</evidence>
<evidence type="ECO:0000313" key="7">
    <source>
        <dbReference type="EMBL" id="MCY1078470.1"/>
    </source>
</evidence>
<keyword evidence="8" id="KW-1185">Reference proteome</keyword>
<feature type="transmembrane region" description="Helical" evidence="5">
    <location>
        <begin position="223"/>
        <end position="252"/>
    </location>
</feature>
<keyword evidence="4 5" id="KW-0472">Membrane</keyword>
<keyword evidence="3 5" id="KW-1133">Transmembrane helix</keyword>
<name>A0ABT4A9Z1_9BACT</name>
<accession>A0ABT4A9Z1</accession>
<keyword evidence="2 5" id="KW-0812">Transmembrane</keyword>
<organism evidence="7 8">
    <name type="scientific">Archangium lansingense</name>
    <dbReference type="NCBI Taxonomy" id="2995310"/>
    <lineage>
        <taxon>Bacteria</taxon>
        <taxon>Pseudomonadati</taxon>
        <taxon>Myxococcota</taxon>
        <taxon>Myxococcia</taxon>
        <taxon>Myxococcales</taxon>
        <taxon>Cystobacterineae</taxon>
        <taxon>Archangiaceae</taxon>
        <taxon>Archangium</taxon>
    </lineage>
</organism>
<evidence type="ECO:0000313" key="8">
    <source>
        <dbReference type="Proteomes" id="UP001207654"/>
    </source>
</evidence>
<comment type="subcellular location">
    <subcellularLocation>
        <location evidence="1">Membrane</location>
        <topology evidence="1">Multi-pass membrane protein</topology>
    </subcellularLocation>
</comment>
<evidence type="ECO:0000256" key="3">
    <source>
        <dbReference type="ARBA" id="ARBA00022989"/>
    </source>
</evidence>
<feature type="transmembrane region" description="Helical" evidence="5">
    <location>
        <begin position="69"/>
        <end position="88"/>
    </location>
</feature>
<protein>
    <submittedName>
        <fullName evidence="7">ABC transporter permease</fullName>
    </submittedName>
</protein>
<feature type="transmembrane region" description="Helical" evidence="5">
    <location>
        <begin position="183"/>
        <end position="203"/>
    </location>
</feature>
<feature type="transmembrane region" description="Helical" evidence="5">
    <location>
        <begin position="109"/>
        <end position="131"/>
    </location>
</feature>
<proteinExistence type="predicted"/>
<feature type="domain" description="ABC-2 type transporter transmembrane" evidence="6">
    <location>
        <begin position="70"/>
        <end position="201"/>
    </location>
</feature>
<dbReference type="Proteomes" id="UP001207654">
    <property type="component" value="Unassembled WGS sequence"/>
</dbReference>
<evidence type="ECO:0000259" key="6">
    <source>
        <dbReference type="Pfam" id="PF12698"/>
    </source>
</evidence>
<comment type="caution">
    <text evidence="7">The sequence shown here is derived from an EMBL/GenBank/DDBJ whole genome shotgun (WGS) entry which is preliminary data.</text>
</comment>
<dbReference type="InterPro" id="IPR013525">
    <property type="entry name" value="ABC2_TM"/>
</dbReference>
<dbReference type="Pfam" id="PF12698">
    <property type="entry name" value="ABC2_membrane_3"/>
    <property type="match status" value="1"/>
</dbReference>